<sequence length="71" mass="7980">MCQNGFGSFPAATLYSNVTKLLDLKERDVLNLSRRFMALHSAAQHCVNKHSPKQNRTMNNLSTVTRPPPKP</sequence>
<evidence type="ECO:0000313" key="2">
    <source>
        <dbReference type="EMBL" id="GAU27520.1"/>
    </source>
</evidence>
<proteinExistence type="predicted"/>
<feature type="compositionally biased region" description="Polar residues" evidence="1">
    <location>
        <begin position="54"/>
        <end position="65"/>
    </location>
</feature>
<dbReference type="Proteomes" id="UP000242715">
    <property type="component" value="Unassembled WGS sequence"/>
</dbReference>
<dbReference type="EMBL" id="DF973356">
    <property type="protein sequence ID" value="GAU27520.1"/>
    <property type="molecule type" value="Genomic_DNA"/>
</dbReference>
<name>A0A2Z6MV08_TRISU</name>
<protein>
    <submittedName>
        <fullName evidence="2">Uncharacterized protein</fullName>
    </submittedName>
</protein>
<reference evidence="3" key="1">
    <citation type="journal article" date="2017" name="Front. Plant Sci.">
        <title>Climate Clever Clovers: New Paradigm to Reduce the Environmental Footprint of Ruminants by Breeding Low Methanogenic Forages Utilizing Haplotype Variation.</title>
        <authorList>
            <person name="Kaur P."/>
            <person name="Appels R."/>
            <person name="Bayer P.E."/>
            <person name="Keeble-Gagnere G."/>
            <person name="Wang J."/>
            <person name="Hirakawa H."/>
            <person name="Shirasawa K."/>
            <person name="Vercoe P."/>
            <person name="Stefanova K."/>
            <person name="Durmic Z."/>
            <person name="Nichols P."/>
            <person name="Revell C."/>
            <person name="Isobe S.N."/>
            <person name="Edwards D."/>
            <person name="Erskine W."/>
        </authorList>
    </citation>
    <scope>NUCLEOTIDE SEQUENCE [LARGE SCALE GENOMIC DNA]</scope>
    <source>
        <strain evidence="3">cv. Daliak</strain>
    </source>
</reference>
<gene>
    <name evidence="2" type="ORF">TSUD_147140</name>
</gene>
<evidence type="ECO:0000256" key="1">
    <source>
        <dbReference type="SAM" id="MobiDB-lite"/>
    </source>
</evidence>
<dbReference type="AlphaFoldDB" id="A0A2Z6MV08"/>
<feature type="region of interest" description="Disordered" evidence="1">
    <location>
        <begin position="48"/>
        <end position="71"/>
    </location>
</feature>
<keyword evidence="3" id="KW-1185">Reference proteome</keyword>
<evidence type="ECO:0000313" key="3">
    <source>
        <dbReference type="Proteomes" id="UP000242715"/>
    </source>
</evidence>
<accession>A0A2Z6MV08</accession>
<organism evidence="2 3">
    <name type="scientific">Trifolium subterraneum</name>
    <name type="common">Subterranean clover</name>
    <dbReference type="NCBI Taxonomy" id="3900"/>
    <lineage>
        <taxon>Eukaryota</taxon>
        <taxon>Viridiplantae</taxon>
        <taxon>Streptophyta</taxon>
        <taxon>Embryophyta</taxon>
        <taxon>Tracheophyta</taxon>
        <taxon>Spermatophyta</taxon>
        <taxon>Magnoliopsida</taxon>
        <taxon>eudicotyledons</taxon>
        <taxon>Gunneridae</taxon>
        <taxon>Pentapetalae</taxon>
        <taxon>rosids</taxon>
        <taxon>fabids</taxon>
        <taxon>Fabales</taxon>
        <taxon>Fabaceae</taxon>
        <taxon>Papilionoideae</taxon>
        <taxon>50 kb inversion clade</taxon>
        <taxon>NPAAA clade</taxon>
        <taxon>Hologalegina</taxon>
        <taxon>IRL clade</taxon>
        <taxon>Trifolieae</taxon>
        <taxon>Trifolium</taxon>
    </lineage>
</organism>